<gene>
    <name evidence="11" type="ORF">RC74_13480</name>
</gene>
<dbReference type="KEGG" id="hat:RC74_13480"/>
<comment type="pathway">
    <text evidence="1">Carbohydrate acid metabolism.</text>
</comment>
<keyword evidence="5 10" id="KW-0547">Nucleotide-binding</keyword>
<keyword evidence="8" id="KW-0311">Gluconate utilization</keyword>
<evidence type="ECO:0000256" key="1">
    <source>
        <dbReference type="ARBA" id="ARBA00004761"/>
    </source>
</evidence>
<evidence type="ECO:0000256" key="7">
    <source>
        <dbReference type="ARBA" id="ARBA00022840"/>
    </source>
</evidence>
<evidence type="ECO:0000256" key="3">
    <source>
        <dbReference type="ARBA" id="ARBA00012054"/>
    </source>
</evidence>
<dbReference type="GO" id="GO:0019521">
    <property type="term" value="P:D-gluconate metabolic process"/>
    <property type="evidence" value="ECO:0007669"/>
    <property type="project" value="UniProtKB-KW"/>
</dbReference>
<dbReference type="Pfam" id="PF01202">
    <property type="entry name" value="SKI"/>
    <property type="match status" value="1"/>
</dbReference>
<dbReference type="EC" id="2.7.1.12" evidence="3 10"/>
<evidence type="ECO:0000256" key="9">
    <source>
        <dbReference type="ARBA" id="ARBA00048090"/>
    </source>
</evidence>
<dbReference type="GO" id="GO:0046316">
    <property type="term" value="F:gluconokinase activity"/>
    <property type="evidence" value="ECO:0007669"/>
    <property type="project" value="UniProtKB-EC"/>
</dbReference>
<evidence type="ECO:0000256" key="5">
    <source>
        <dbReference type="ARBA" id="ARBA00022741"/>
    </source>
</evidence>
<dbReference type="InterPro" id="IPR027417">
    <property type="entry name" value="P-loop_NTPase"/>
</dbReference>
<dbReference type="PANTHER" id="PTHR43442">
    <property type="entry name" value="GLUCONOKINASE-RELATED"/>
    <property type="match status" value="1"/>
</dbReference>
<protein>
    <recommendedName>
        <fullName evidence="3 10">Gluconokinase</fullName>
        <ecNumber evidence="3 10">2.7.1.12</ecNumber>
    </recommendedName>
</protein>
<keyword evidence="6 10" id="KW-0418">Kinase</keyword>
<evidence type="ECO:0000256" key="8">
    <source>
        <dbReference type="ARBA" id="ARBA00023064"/>
    </source>
</evidence>
<evidence type="ECO:0000256" key="10">
    <source>
        <dbReference type="RuleBase" id="RU363066"/>
    </source>
</evidence>
<dbReference type="Proteomes" id="UP000070371">
    <property type="component" value="Chromosome"/>
</dbReference>
<evidence type="ECO:0000256" key="4">
    <source>
        <dbReference type="ARBA" id="ARBA00022679"/>
    </source>
</evidence>
<comment type="catalytic activity">
    <reaction evidence="9 10">
        <text>D-gluconate + ATP = 6-phospho-D-gluconate + ADP + H(+)</text>
        <dbReference type="Rhea" id="RHEA:19433"/>
        <dbReference type="ChEBI" id="CHEBI:15378"/>
        <dbReference type="ChEBI" id="CHEBI:18391"/>
        <dbReference type="ChEBI" id="CHEBI:30616"/>
        <dbReference type="ChEBI" id="CHEBI:58759"/>
        <dbReference type="ChEBI" id="CHEBI:456216"/>
        <dbReference type="EC" id="2.7.1.12"/>
    </reaction>
</comment>
<reference evidence="11 12" key="1">
    <citation type="submission" date="2016-02" db="EMBL/GenBank/DDBJ databases">
        <title>Complete genome sequence of Halocynthiibacter arcticus PAMC 20958t from arctic marine sediment.</title>
        <authorList>
            <person name="Lee Y.M."/>
            <person name="Baek K."/>
            <person name="Lee H.K."/>
            <person name="Shin S.C."/>
        </authorList>
    </citation>
    <scope>NUCLEOTIDE SEQUENCE [LARGE SCALE GENOMIC DNA]</scope>
    <source>
        <strain evidence="11">PAMC 20958</strain>
    </source>
</reference>
<name>A0A126V1I8_9RHOB</name>
<dbReference type="STRING" id="1579316.RC74_13480"/>
<dbReference type="FunFam" id="3.40.50.300:FF:000522">
    <property type="entry name" value="Gluconokinase"/>
    <property type="match status" value="1"/>
</dbReference>
<dbReference type="PANTHER" id="PTHR43442:SF3">
    <property type="entry name" value="GLUCONOKINASE-RELATED"/>
    <property type="match status" value="1"/>
</dbReference>
<keyword evidence="4 10" id="KW-0808">Transferase</keyword>
<evidence type="ECO:0000313" key="11">
    <source>
        <dbReference type="EMBL" id="AML52150.1"/>
    </source>
</evidence>
<dbReference type="CDD" id="cd02021">
    <property type="entry name" value="GntK"/>
    <property type="match status" value="1"/>
</dbReference>
<organism evidence="11 12">
    <name type="scientific">Falsihalocynthiibacter arcticus</name>
    <dbReference type="NCBI Taxonomy" id="1579316"/>
    <lineage>
        <taxon>Bacteria</taxon>
        <taxon>Pseudomonadati</taxon>
        <taxon>Pseudomonadota</taxon>
        <taxon>Alphaproteobacteria</taxon>
        <taxon>Rhodobacterales</taxon>
        <taxon>Roseobacteraceae</taxon>
        <taxon>Falsihalocynthiibacter</taxon>
    </lineage>
</organism>
<dbReference type="InterPro" id="IPR006001">
    <property type="entry name" value="Therm_gnt_kin"/>
</dbReference>
<dbReference type="Gene3D" id="3.40.50.300">
    <property type="entry name" value="P-loop containing nucleotide triphosphate hydrolases"/>
    <property type="match status" value="1"/>
</dbReference>
<evidence type="ECO:0000256" key="6">
    <source>
        <dbReference type="ARBA" id="ARBA00022777"/>
    </source>
</evidence>
<dbReference type="GO" id="GO:0005524">
    <property type="term" value="F:ATP binding"/>
    <property type="evidence" value="ECO:0007669"/>
    <property type="project" value="UniProtKB-KW"/>
</dbReference>
<dbReference type="EMBL" id="CP014327">
    <property type="protein sequence ID" value="AML52150.1"/>
    <property type="molecule type" value="Genomic_DNA"/>
</dbReference>
<dbReference type="AlphaFoldDB" id="A0A126V1I8"/>
<dbReference type="GO" id="GO:0005737">
    <property type="term" value="C:cytoplasm"/>
    <property type="evidence" value="ECO:0007669"/>
    <property type="project" value="TreeGrafter"/>
</dbReference>
<sequence>MGEIDLNAAFVIMGVCGVGKTSIGQALSVSLPATYIEADTYHPPENIAAMSAGIPLSDAMRIPWLESIGEAAEYARAKGHVVVACSALKRSYRDLLQSRIGCVKFVYLHGERDLIADRLKQRSDHFMPTTLLDSQIETLEPPTPEEHALFVDITGSKDQVQNDVENAVRAYLATSNETIR</sequence>
<keyword evidence="12" id="KW-1185">Reference proteome</keyword>
<dbReference type="InterPro" id="IPR031322">
    <property type="entry name" value="Shikimate/glucono_kinase"/>
</dbReference>
<accession>A0A126V1I8</accession>
<dbReference type="SUPFAM" id="SSF52540">
    <property type="entry name" value="P-loop containing nucleoside triphosphate hydrolases"/>
    <property type="match status" value="1"/>
</dbReference>
<evidence type="ECO:0000313" key="12">
    <source>
        <dbReference type="Proteomes" id="UP000070371"/>
    </source>
</evidence>
<keyword evidence="7 10" id="KW-0067">ATP-binding</keyword>
<evidence type="ECO:0000256" key="2">
    <source>
        <dbReference type="ARBA" id="ARBA00008420"/>
    </source>
</evidence>
<dbReference type="OrthoDB" id="9795716at2"/>
<dbReference type="NCBIfam" id="TIGR01313">
    <property type="entry name" value="therm_gnt_kin"/>
    <property type="match status" value="1"/>
</dbReference>
<proteinExistence type="inferred from homology"/>
<comment type="similarity">
    <text evidence="2 10">Belongs to the gluconokinase GntK/GntV family.</text>
</comment>